<proteinExistence type="predicted"/>
<reference evidence="1" key="1">
    <citation type="submission" date="2014-09" db="EMBL/GenBank/DDBJ databases">
        <authorList>
            <person name="Magalhaes I.L.F."/>
            <person name="Oliveira U."/>
            <person name="Santos F.R."/>
            <person name="Vidigal T.H.D.A."/>
            <person name="Brescovit A.D."/>
            <person name="Santos A.J."/>
        </authorList>
    </citation>
    <scope>NUCLEOTIDE SEQUENCE</scope>
    <source>
        <tissue evidence="1">Shoot tissue taken approximately 20 cm above the soil surface</tissue>
    </source>
</reference>
<accession>A0A0A9FE65</accession>
<name>A0A0A9FE65_ARUDO</name>
<protein>
    <submittedName>
        <fullName evidence="1">Uncharacterized protein</fullName>
    </submittedName>
</protein>
<dbReference type="AlphaFoldDB" id="A0A0A9FE65"/>
<evidence type="ECO:0000313" key="1">
    <source>
        <dbReference type="EMBL" id="JAE08431.1"/>
    </source>
</evidence>
<dbReference type="EMBL" id="GBRH01189465">
    <property type="protein sequence ID" value="JAE08431.1"/>
    <property type="molecule type" value="Transcribed_RNA"/>
</dbReference>
<organism evidence="1">
    <name type="scientific">Arundo donax</name>
    <name type="common">Giant reed</name>
    <name type="synonym">Donax arundinaceus</name>
    <dbReference type="NCBI Taxonomy" id="35708"/>
    <lineage>
        <taxon>Eukaryota</taxon>
        <taxon>Viridiplantae</taxon>
        <taxon>Streptophyta</taxon>
        <taxon>Embryophyta</taxon>
        <taxon>Tracheophyta</taxon>
        <taxon>Spermatophyta</taxon>
        <taxon>Magnoliopsida</taxon>
        <taxon>Liliopsida</taxon>
        <taxon>Poales</taxon>
        <taxon>Poaceae</taxon>
        <taxon>PACMAD clade</taxon>
        <taxon>Arundinoideae</taxon>
        <taxon>Arundineae</taxon>
        <taxon>Arundo</taxon>
    </lineage>
</organism>
<reference evidence="1" key="2">
    <citation type="journal article" date="2015" name="Data Brief">
        <title>Shoot transcriptome of the giant reed, Arundo donax.</title>
        <authorList>
            <person name="Barrero R.A."/>
            <person name="Guerrero F.D."/>
            <person name="Moolhuijzen P."/>
            <person name="Goolsby J.A."/>
            <person name="Tidwell J."/>
            <person name="Bellgard S.E."/>
            <person name="Bellgard M.I."/>
        </authorList>
    </citation>
    <scope>NUCLEOTIDE SEQUENCE</scope>
    <source>
        <tissue evidence="1">Shoot tissue taken approximately 20 cm above the soil surface</tissue>
    </source>
</reference>
<sequence>MENYFASVQLTILRPLPNRGSFSRLILFCKWMFNFHQMHLLFFIGSSVNKISLQSTGIK</sequence>